<sequence length="80" mass="8988">MKTGTYNSETGNYPVIDDSDITVEQTEQGVVVTMRHGDDPERSVYVERLRNGWRTNISKDNSDVDHAVIIHDDGNASFDC</sequence>
<gene>
    <name evidence="1" type="ORF">A4H96_02605</name>
</gene>
<keyword evidence="2" id="KW-1185">Reference proteome</keyword>
<name>A0A179BNU3_ACIFR</name>
<dbReference type="Proteomes" id="UP000078302">
    <property type="component" value="Unassembled WGS sequence"/>
</dbReference>
<accession>A0A179BNU3</accession>
<comment type="caution">
    <text evidence="1">The sequence shown here is derived from an EMBL/GenBank/DDBJ whole genome shotgun (WGS) entry which is preliminary data.</text>
</comment>
<organism evidence="1 2">
    <name type="scientific">Acidithiobacillus ferrooxidans</name>
    <name type="common">Thiobacillus ferrooxidans</name>
    <dbReference type="NCBI Taxonomy" id="920"/>
    <lineage>
        <taxon>Bacteria</taxon>
        <taxon>Pseudomonadati</taxon>
        <taxon>Pseudomonadota</taxon>
        <taxon>Acidithiobacillia</taxon>
        <taxon>Acidithiobacillales</taxon>
        <taxon>Acidithiobacillaceae</taxon>
        <taxon>Acidithiobacillus</taxon>
    </lineage>
</organism>
<evidence type="ECO:0000313" key="1">
    <source>
        <dbReference type="EMBL" id="OAP92970.1"/>
    </source>
</evidence>
<evidence type="ECO:0000313" key="2">
    <source>
        <dbReference type="Proteomes" id="UP000078302"/>
    </source>
</evidence>
<proteinExistence type="predicted"/>
<dbReference type="AlphaFoldDB" id="A0A179BNU3"/>
<protein>
    <submittedName>
        <fullName evidence="1">Uncharacterized protein</fullName>
    </submittedName>
</protein>
<dbReference type="EMBL" id="LVXZ01000023">
    <property type="protein sequence ID" value="OAP92970.1"/>
    <property type="molecule type" value="Genomic_DNA"/>
</dbReference>
<reference evidence="1 2" key="1">
    <citation type="submission" date="2016-04" db="EMBL/GenBank/DDBJ databases">
        <title>Acidithiobacillus ferrooxidans genome sequencing and assembly.</title>
        <authorList>
            <person name="Zhou Z."/>
        </authorList>
    </citation>
    <scope>NUCLEOTIDE SEQUENCE [LARGE SCALE GENOMIC DNA]</scope>
    <source>
        <strain evidence="1 2">BY0502</strain>
    </source>
</reference>
<dbReference type="RefSeq" id="WP_064218146.1">
    <property type="nucleotide sequence ID" value="NZ_LVXZ01000023.1"/>
</dbReference>